<comment type="caution">
    <text evidence="2">The sequence shown here is derived from an EMBL/GenBank/DDBJ whole genome shotgun (WGS) entry which is preliminary data.</text>
</comment>
<accession>A0ABD3H7C3</accession>
<protein>
    <submittedName>
        <fullName evidence="2">Uncharacterized protein</fullName>
    </submittedName>
</protein>
<dbReference type="Proteomes" id="UP001633002">
    <property type="component" value="Unassembled WGS sequence"/>
</dbReference>
<evidence type="ECO:0000313" key="3">
    <source>
        <dbReference type="Proteomes" id="UP001633002"/>
    </source>
</evidence>
<organism evidence="2 3">
    <name type="scientific">Riccia sorocarpa</name>
    <dbReference type="NCBI Taxonomy" id="122646"/>
    <lineage>
        <taxon>Eukaryota</taxon>
        <taxon>Viridiplantae</taxon>
        <taxon>Streptophyta</taxon>
        <taxon>Embryophyta</taxon>
        <taxon>Marchantiophyta</taxon>
        <taxon>Marchantiopsida</taxon>
        <taxon>Marchantiidae</taxon>
        <taxon>Marchantiales</taxon>
        <taxon>Ricciaceae</taxon>
        <taxon>Riccia</taxon>
    </lineage>
</organism>
<gene>
    <name evidence="2" type="ORF">R1sor_013699</name>
</gene>
<keyword evidence="3" id="KW-1185">Reference proteome</keyword>
<dbReference type="AlphaFoldDB" id="A0ABD3H7C3"/>
<proteinExistence type="predicted"/>
<feature type="region of interest" description="Disordered" evidence="1">
    <location>
        <begin position="157"/>
        <end position="189"/>
    </location>
</feature>
<name>A0ABD3H7C3_9MARC</name>
<reference evidence="2 3" key="1">
    <citation type="submission" date="2024-09" db="EMBL/GenBank/DDBJ databases">
        <title>Chromosome-scale assembly of Riccia sorocarpa.</title>
        <authorList>
            <person name="Paukszto L."/>
        </authorList>
    </citation>
    <scope>NUCLEOTIDE SEQUENCE [LARGE SCALE GENOMIC DNA]</scope>
    <source>
        <strain evidence="2">LP-2024</strain>
        <tissue evidence="2">Aerial parts of the thallus</tissue>
    </source>
</reference>
<evidence type="ECO:0000313" key="2">
    <source>
        <dbReference type="EMBL" id="KAL3687390.1"/>
    </source>
</evidence>
<feature type="compositionally biased region" description="Basic and acidic residues" evidence="1">
    <location>
        <begin position="157"/>
        <end position="172"/>
    </location>
</feature>
<dbReference type="EMBL" id="JBJQOH010000004">
    <property type="protein sequence ID" value="KAL3687390.1"/>
    <property type="molecule type" value="Genomic_DNA"/>
</dbReference>
<sequence length="264" mass="28819">MFYRCQNYSGDRLALPLEFGDGVWYLCSFQKAWLGNFNVIVLDSDDESEESDFHPSGSSFGSQRVLELALQIDQEAMLSPTKSSVSNKIKHSKNRVLVVEGPGLAARLDTKSPPAGTKSTSVVPLQGNYAKLTTALDDRTTAGPVFDFDTAKQDAKTIQKRKSGGEAGKEVGPEQDNEENNGAKVQAGDGVKMPAEAHRLCEFRFASLRMGVVGLSLAWYTGTAGKRACTKNYCAKCLRNRYGEILAELQAQQLLDLPTVSRDI</sequence>
<evidence type="ECO:0000256" key="1">
    <source>
        <dbReference type="SAM" id="MobiDB-lite"/>
    </source>
</evidence>